<evidence type="ECO:0000313" key="1">
    <source>
        <dbReference type="EMBL" id="KAK7485576.1"/>
    </source>
</evidence>
<keyword evidence="2" id="KW-1185">Reference proteome</keyword>
<protein>
    <submittedName>
        <fullName evidence="1">Uncharacterized protein</fullName>
    </submittedName>
</protein>
<dbReference type="EMBL" id="JACVVK020000192">
    <property type="protein sequence ID" value="KAK7485576.1"/>
    <property type="molecule type" value="Genomic_DNA"/>
</dbReference>
<dbReference type="Proteomes" id="UP001519460">
    <property type="component" value="Unassembled WGS sequence"/>
</dbReference>
<dbReference type="AlphaFoldDB" id="A0ABD0KEJ3"/>
<sequence length="113" mass="12529">MHLILAKITFDLGKETTLNLATWQFAVQTFSVPVRLPTLTLSSCPPGYGHPRTISPFACFERSLETASCLEFQHVTHALRREDACSSVEGYTVSVKIKYPPVSIKSFGKPKAE</sequence>
<gene>
    <name evidence="1" type="ORF">BaRGS_00023151</name>
</gene>
<name>A0ABD0KEJ3_9CAEN</name>
<proteinExistence type="predicted"/>
<evidence type="ECO:0000313" key="2">
    <source>
        <dbReference type="Proteomes" id="UP001519460"/>
    </source>
</evidence>
<organism evidence="1 2">
    <name type="scientific">Batillaria attramentaria</name>
    <dbReference type="NCBI Taxonomy" id="370345"/>
    <lineage>
        <taxon>Eukaryota</taxon>
        <taxon>Metazoa</taxon>
        <taxon>Spiralia</taxon>
        <taxon>Lophotrochozoa</taxon>
        <taxon>Mollusca</taxon>
        <taxon>Gastropoda</taxon>
        <taxon>Caenogastropoda</taxon>
        <taxon>Sorbeoconcha</taxon>
        <taxon>Cerithioidea</taxon>
        <taxon>Batillariidae</taxon>
        <taxon>Batillaria</taxon>
    </lineage>
</organism>
<reference evidence="1 2" key="1">
    <citation type="journal article" date="2023" name="Sci. Data">
        <title>Genome assembly of the Korean intertidal mud-creeper Batillaria attramentaria.</title>
        <authorList>
            <person name="Patra A.K."/>
            <person name="Ho P.T."/>
            <person name="Jun S."/>
            <person name="Lee S.J."/>
            <person name="Kim Y."/>
            <person name="Won Y.J."/>
        </authorList>
    </citation>
    <scope>NUCLEOTIDE SEQUENCE [LARGE SCALE GENOMIC DNA]</scope>
    <source>
        <strain evidence="1">Wonlab-2016</strain>
    </source>
</reference>
<comment type="caution">
    <text evidence="1">The sequence shown here is derived from an EMBL/GenBank/DDBJ whole genome shotgun (WGS) entry which is preliminary data.</text>
</comment>
<accession>A0ABD0KEJ3</accession>